<protein>
    <submittedName>
        <fullName evidence="1">Uncharacterized protein</fullName>
    </submittedName>
</protein>
<accession>A0A7J7C2P5</accession>
<evidence type="ECO:0000313" key="2">
    <source>
        <dbReference type="Proteomes" id="UP000593562"/>
    </source>
</evidence>
<dbReference type="EMBL" id="JAAARO010000021">
    <property type="protein sequence ID" value="KAF5728424.1"/>
    <property type="molecule type" value="Genomic_DNA"/>
</dbReference>
<keyword evidence="2" id="KW-1185">Reference proteome</keyword>
<name>A0A7J7C2P5_TRIWF</name>
<comment type="caution">
    <text evidence="1">The sequence shown here is derived from an EMBL/GenBank/DDBJ whole genome shotgun (WGS) entry which is preliminary data.</text>
</comment>
<dbReference type="InParanoid" id="A0A7J7C2P5"/>
<organism evidence="1 2">
    <name type="scientific">Tripterygium wilfordii</name>
    <name type="common">Thunder God vine</name>
    <dbReference type="NCBI Taxonomy" id="458696"/>
    <lineage>
        <taxon>Eukaryota</taxon>
        <taxon>Viridiplantae</taxon>
        <taxon>Streptophyta</taxon>
        <taxon>Embryophyta</taxon>
        <taxon>Tracheophyta</taxon>
        <taxon>Spermatophyta</taxon>
        <taxon>Magnoliopsida</taxon>
        <taxon>eudicotyledons</taxon>
        <taxon>Gunneridae</taxon>
        <taxon>Pentapetalae</taxon>
        <taxon>rosids</taxon>
        <taxon>fabids</taxon>
        <taxon>Celastrales</taxon>
        <taxon>Celastraceae</taxon>
        <taxon>Tripterygium</taxon>
    </lineage>
</organism>
<dbReference type="AlphaFoldDB" id="A0A7J7C2P5"/>
<evidence type="ECO:0000313" key="1">
    <source>
        <dbReference type="EMBL" id="KAF5728424.1"/>
    </source>
</evidence>
<proteinExistence type="predicted"/>
<gene>
    <name evidence="1" type="ORF">HS088_TW21G00571</name>
</gene>
<reference evidence="1 2" key="1">
    <citation type="journal article" date="2020" name="Nat. Commun.">
        <title>Genome of Tripterygium wilfordii and identification of cytochrome P450 involved in triptolide biosynthesis.</title>
        <authorList>
            <person name="Tu L."/>
            <person name="Su P."/>
            <person name="Zhang Z."/>
            <person name="Gao L."/>
            <person name="Wang J."/>
            <person name="Hu T."/>
            <person name="Zhou J."/>
            <person name="Zhang Y."/>
            <person name="Zhao Y."/>
            <person name="Liu Y."/>
            <person name="Song Y."/>
            <person name="Tong Y."/>
            <person name="Lu Y."/>
            <person name="Yang J."/>
            <person name="Xu C."/>
            <person name="Jia M."/>
            <person name="Peters R.J."/>
            <person name="Huang L."/>
            <person name="Gao W."/>
        </authorList>
    </citation>
    <scope>NUCLEOTIDE SEQUENCE [LARGE SCALE GENOMIC DNA]</scope>
    <source>
        <strain evidence="2">cv. XIE 37</strain>
        <tissue evidence="1">Leaf</tissue>
    </source>
</reference>
<dbReference type="Proteomes" id="UP000593562">
    <property type="component" value="Unassembled WGS sequence"/>
</dbReference>
<sequence length="93" mass="10543">MVFIKLRNNLFVDLINFEAGVDFNSDDDLPHKIHMLNLFSKAKVILPPTRNQIDKAATSTCPLNPECLVLVAYLCNKKVVRGEKLEEPSIVFE</sequence>